<sequence>MQKNFKKQLLLQNVKMDGSVNFHANGNINFYPCPWENDKQATNGGRVETRGRMAIEEDGTSSFKAYRSNTGPRRQLLYSTRHAVVEANRPIYRNDRKMPTRRLDMEHIYVTFKFPKNLGLSLTKVLFEEEADEVLAYLKTRKEETVWE</sequence>
<organism evidence="1 2">
    <name type="scientific">Xylanibacter ruminicola</name>
    <name type="common">Prevotella ruminicola</name>
    <dbReference type="NCBI Taxonomy" id="839"/>
    <lineage>
        <taxon>Bacteria</taxon>
        <taxon>Pseudomonadati</taxon>
        <taxon>Bacteroidota</taxon>
        <taxon>Bacteroidia</taxon>
        <taxon>Bacteroidales</taxon>
        <taxon>Prevotellaceae</taxon>
        <taxon>Xylanibacter</taxon>
    </lineage>
</organism>
<gene>
    <name evidence="1" type="ORF">E7102_00575</name>
</gene>
<dbReference type="Proteomes" id="UP000763088">
    <property type="component" value="Unassembled WGS sequence"/>
</dbReference>
<proteinExistence type="predicted"/>
<accession>A0A928BS93</accession>
<name>A0A928BS93_XYLRU</name>
<evidence type="ECO:0000313" key="2">
    <source>
        <dbReference type="Proteomes" id="UP000763088"/>
    </source>
</evidence>
<reference evidence="1" key="1">
    <citation type="submission" date="2019-04" db="EMBL/GenBank/DDBJ databases">
        <title>Evolution of Biomass-Degrading Anaerobic Consortia Revealed by Metagenomics.</title>
        <authorList>
            <person name="Peng X."/>
        </authorList>
    </citation>
    <scope>NUCLEOTIDE SEQUENCE</scope>
    <source>
        <strain evidence="1">SIG141</strain>
    </source>
</reference>
<evidence type="ECO:0000313" key="1">
    <source>
        <dbReference type="EMBL" id="MBE6264955.1"/>
    </source>
</evidence>
<dbReference type="EMBL" id="SUYD01000001">
    <property type="protein sequence ID" value="MBE6264955.1"/>
    <property type="molecule type" value="Genomic_DNA"/>
</dbReference>
<dbReference type="AlphaFoldDB" id="A0A928BS93"/>
<comment type="caution">
    <text evidence="1">The sequence shown here is derived from an EMBL/GenBank/DDBJ whole genome shotgun (WGS) entry which is preliminary data.</text>
</comment>
<protein>
    <submittedName>
        <fullName evidence="1">Uncharacterized protein</fullName>
    </submittedName>
</protein>